<evidence type="ECO:0000313" key="2">
    <source>
        <dbReference type="Proteomes" id="UP000789405"/>
    </source>
</evidence>
<feature type="non-terminal residue" evidence="1">
    <location>
        <position position="1"/>
    </location>
</feature>
<protein>
    <submittedName>
        <fullName evidence="1">10662_t:CDS:1</fullName>
    </submittedName>
</protein>
<evidence type="ECO:0000313" key="1">
    <source>
        <dbReference type="EMBL" id="CAG8804968.1"/>
    </source>
</evidence>
<comment type="caution">
    <text evidence="1">The sequence shown here is derived from an EMBL/GenBank/DDBJ whole genome shotgun (WGS) entry which is preliminary data.</text>
</comment>
<dbReference type="EMBL" id="CAJVPY010039570">
    <property type="protein sequence ID" value="CAG8804968.1"/>
    <property type="molecule type" value="Genomic_DNA"/>
</dbReference>
<name>A0A9N9K211_9GLOM</name>
<dbReference type="Proteomes" id="UP000789405">
    <property type="component" value="Unassembled WGS sequence"/>
</dbReference>
<sequence>GALKIHTRKCKKSNLSLDIQDYESSEAMQVDEEIVLEDLLEIYPQQ</sequence>
<dbReference type="AlphaFoldDB" id="A0A9N9K211"/>
<keyword evidence="2" id="KW-1185">Reference proteome</keyword>
<organism evidence="1 2">
    <name type="scientific">Dentiscutata erythropus</name>
    <dbReference type="NCBI Taxonomy" id="1348616"/>
    <lineage>
        <taxon>Eukaryota</taxon>
        <taxon>Fungi</taxon>
        <taxon>Fungi incertae sedis</taxon>
        <taxon>Mucoromycota</taxon>
        <taxon>Glomeromycotina</taxon>
        <taxon>Glomeromycetes</taxon>
        <taxon>Diversisporales</taxon>
        <taxon>Gigasporaceae</taxon>
        <taxon>Dentiscutata</taxon>
    </lineage>
</organism>
<feature type="non-terminal residue" evidence="1">
    <location>
        <position position="46"/>
    </location>
</feature>
<gene>
    <name evidence="1" type="ORF">DERYTH_LOCUS24201</name>
</gene>
<proteinExistence type="predicted"/>
<accession>A0A9N9K211</accession>
<reference evidence="1" key="1">
    <citation type="submission" date="2021-06" db="EMBL/GenBank/DDBJ databases">
        <authorList>
            <person name="Kallberg Y."/>
            <person name="Tangrot J."/>
            <person name="Rosling A."/>
        </authorList>
    </citation>
    <scope>NUCLEOTIDE SEQUENCE</scope>
    <source>
        <strain evidence="1">MA453B</strain>
    </source>
</reference>